<dbReference type="EMBL" id="CP042435">
    <property type="protein sequence ID" value="QEC66361.1"/>
    <property type="molecule type" value="Genomic_DNA"/>
</dbReference>
<dbReference type="KEGG" id="pgin:FRZ67_03230"/>
<evidence type="ECO:0000256" key="1">
    <source>
        <dbReference type="SAM" id="SignalP"/>
    </source>
</evidence>
<evidence type="ECO:0008006" key="4">
    <source>
        <dbReference type="Google" id="ProtNLM"/>
    </source>
</evidence>
<dbReference type="RefSeq" id="WP_147188161.1">
    <property type="nucleotide sequence ID" value="NZ_CP042435.1"/>
</dbReference>
<reference evidence="2 3" key="1">
    <citation type="journal article" date="2016" name="Int. J. Syst. Evol. Microbiol.">
        <title>Panacibacter ginsenosidivorans gen. nov., sp. nov., with ginsenoside converting activity isolated from soil of a ginseng field.</title>
        <authorList>
            <person name="Siddiqi M.Z."/>
            <person name="Muhammad Shafi S."/>
            <person name="Choi K.D."/>
            <person name="Im W.T."/>
        </authorList>
    </citation>
    <scope>NUCLEOTIDE SEQUENCE [LARGE SCALE GENOMIC DNA]</scope>
    <source>
        <strain evidence="2 3">Gsoil1550</strain>
    </source>
</reference>
<evidence type="ECO:0000313" key="3">
    <source>
        <dbReference type="Proteomes" id="UP000321533"/>
    </source>
</evidence>
<gene>
    <name evidence="2" type="ORF">FRZ67_03230</name>
</gene>
<proteinExistence type="predicted"/>
<name>A0A5B8V6J0_9BACT</name>
<accession>A0A5B8V6J0</accession>
<dbReference type="Proteomes" id="UP000321533">
    <property type="component" value="Chromosome"/>
</dbReference>
<sequence length="178" mass="20800">MKASALKGFAFCILLCSANLCFSQNQFKRIVYQYSTHSKDSGNRKSKLKLVSISYQDYSDKTNVSNIYRDSLHTGYDGNYRYEYSYGKHVRTIRKFSIKKDSLLQVIQTCYGVNNRLLLECRTDAKSKSKFENHYLYDRNQRVAKILQYKNGRLTGYILYEYPDPSKTESSKKTYTGL</sequence>
<feature type="signal peptide" evidence="1">
    <location>
        <begin position="1"/>
        <end position="23"/>
    </location>
</feature>
<dbReference type="OrthoDB" id="9816081at2"/>
<evidence type="ECO:0000313" key="2">
    <source>
        <dbReference type="EMBL" id="QEC66361.1"/>
    </source>
</evidence>
<organism evidence="2 3">
    <name type="scientific">Panacibacter ginsenosidivorans</name>
    <dbReference type="NCBI Taxonomy" id="1813871"/>
    <lineage>
        <taxon>Bacteria</taxon>
        <taxon>Pseudomonadati</taxon>
        <taxon>Bacteroidota</taxon>
        <taxon>Chitinophagia</taxon>
        <taxon>Chitinophagales</taxon>
        <taxon>Chitinophagaceae</taxon>
        <taxon>Panacibacter</taxon>
    </lineage>
</organism>
<keyword evidence="3" id="KW-1185">Reference proteome</keyword>
<keyword evidence="1" id="KW-0732">Signal</keyword>
<dbReference type="AlphaFoldDB" id="A0A5B8V6J0"/>
<feature type="chain" id="PRO_5022966912" description="DUF4595 domain-containing protein" evidence="1">
    <location>
        <begin position="24"/>
        <end position="178"/>
    </location>
</feature>
<protein>
    <recommendedName>
        <fullName evidence="4">DUF4595 domain-containing protein</fullName>
    </recommendedName>
</protein>